<dbReference type="PANTHER" id="PTHR12905:SF0">
    <property type="entry name" value="CALCINEURIN-LIKE PHOSPHOESTERASE DOMAIN-CONTAINING PROTEIN"/>
    <property type="match status" value="1"/>
</dbReference>
<dbReference type="EMBL" id="ML976012">
    <property type="protein sequence ID" value="KAF1945097.1"/>
    <property type="molecule type" value="Genomic_DNA"/>
</dbReference>
<dbReference type="AlphaFoldDB" id="A0A6A5T7Y5"/>
<dbReference type="SUPFAM" id="SSF56300">
    <property type="entry name" value="Metallo-dependent phosphatases"/>
    <property type="match status" value="1"/>
</dbReference>
<gene>
    <name evidence="2" type="ORF">EJ02DRAFT_419883</name>
</gene>
<dbReference type="OrthoDB" id="630188at2759"/>
<dbReference type="Proteomes" id="UP000800038">
    <property type="component" value="Unassembled WGS sequence"/>
</dbReference>
<name>A0A6A5T7Y5_9PLEO</name>
<proteinExistence type="predicted"/>
<organism evidence="2 3">
    <name type="scientific">Clathrospora elynae</name>
    <dbReference type="NCBI Taxonomy" id="706981"/>
    <lineage>
        <taxon>Eukaryota</taxon>
        <taxon>Fungi</taxon>
        <taxon>Dikarya</taxon>
        <taxon>Ascomycota</taxon>
        <taxon>Pezizomycotina</taxon>
        <taxon>Dothideomycetes</taxon>
        <taxon>Pleosporomycetidae</taxon>
        <taxon>Pleosporales</taxon>
        <taxon>Diademaceae</taxon>
        <taxon>Clathrospora</taxon>
    </lineage>
</organism>
<reference evidence="2" key="1">
    <citation type="journal article" date="2020" name="Stud. Mycol.">
        <title>101 Dothideomycetes genomes: a test case for predicting lifestyles and emergence of pathogens.</title>
        <authorList>
            <person name="Haridas S."/>
            <person name="Albert R."/>
            <person name="Binder M."/>
            <person name="Bloem J."/>
            <person name="Labutti K."/>
            <person name="Salamov A."/>
            <person name="Andreopoulos B."/>
            <person name="Baker S."/>
            <person name="Barry K."/>
            <person name="Bills G."/>
            <person name="Bluhm B."/>
            <person name="Cannon C."/>
            <person name="Castanera R."/>
            <person name="Culley D."/>
            <person name="Daum C."/>
            <person name="Ezra D."/>
            <person name="Gonzalez J."/>
            <person name="Henrissat B."/>
            <person name="Kuo A."/>
            <person name="Liang C."/>
            <person name="Lipzen A."/>
            <person name="Lutzoni F."/>
            <person name="Magnuson J."/>
            <person name="Mondo S."/>
            <person name="Nolan M."/>
            <person name="Ohm R."/>
            <person name="Pangilinan J."/>
            <person name="Park H.-J."/>
            <person name="Ramirez L."/>
            <person name="Alfaro M."/>
            <person name="Sun H."/>
            <person name="Tritt A."/>
            <person name="Yoshinaga Y."/>
            <person name="Zwiers L.-H."/>
            <person name="Turgeon B."/>
            <person name="Goodwin S."/>
            <person name="Spatafora J."/>
            <person name="Crous P."/>
            <person name="Grigoriev I."/>
        </authorList>
    </citation>
    <scope>NUCLEOTIDE SEQUENCE</scope>
    <source>
        <strain evidence="2">CBS 161.51</strain>
    </source>
</reference>
<dbReference type="InterPro" id="IPR029052">
    <property type="entry name" value="Metallo-depent_PP-like"/>
</dbReference>
<dbReference type="GO" id="GO:0016787">
    <property type="term" value="F:hydrolase activity"/>
    <property type="evidence" value="ECO:0007669"/>
    <property type="project" value="InterPro"/>
</dbReference>
<dbReference type="InterPro" id="IPR004843">
    <property type="entry name" value="Calcineurin-like_PHP"/>
</dbReference>
<dbReference type="Gene3D" id="3.60.21.10">
    <property type="match status" value="1"/>
</dbReference>
<protein>
    <recommendedName>
        <fullName evidence="1">Calcineurin-like phosphoesterase domain-containing protein</fullName>
    </recommendedName>
</protein>
<evidence type="ECO:0000313" key="2">
    <source>
        <dbReference type="EMBL" id="KAF1945097.1"/>
    </source>
</evidence>
<dbReference type="PANTHER" id="PTHR12905">
    <property type="entry name" value="METALLOPHOSPHOESTERASE"/>
    <property type="match status" value="1"/>
</dbReference>
<sequence length="103" mass="11300">MAELPSNFPECDVLLHCGDLTEDGTPESTSSALKELGKMRAELMLAIAGNHETPLEKPFWLSQASKNGVTFLREGAYLFKLSSGATFRIYASQYTPVYGFSAF</sequence>
<evidence type="ECO:0000259" key="1">
    <source>
        <dbReference type="Pfam" id="PF00149"/>
    </source>
</evidence>
<dbReference type="InterPro" id="IPR051693">
    <property type="entry name" value="UPF0046_metallophosphoest"/>
</dbReference>
<evidence type="ECO:0000313" key="3">
    <source>
        <dbReference type="Proteomes" id="UP000800038"/>
    </source>
</evidence>
<keyword evidence="3" id="KW-1185">Reference proteome</keyword>
<feature type="domain" description="Calcineurin-like phosphoesterase" evidence="1">
    <location>
        <begin position="9"/>
        <end position="63"/>
    </location>
</feature>
<dbReference type="Pfam" id="PF00149">
    <property type="entry name" value="Metallophos"/>
    <property type="match status" value="1"/>
</dbReference>
<accession>A0A6A5T7Y5</accession>